<evidence type="ECO:0000256" key="2">
    <source>
        <dbReference type="ARBA" id="ARBA00022801"/>
    </source>
</evidence>
<dbReference type="InterPro" id="IPR011330">
    <property type="entry name" value="Glyco_hydro/deAcase_b/a-brl"/>
</dbReference>
<feature type="signal peptide" evidence="3">
    <location>
        <begin position="1"/>
        <end position="17"/>
    </location>
</feature>
<dbReference type="EMBL" id="CAJVPJ010000014">
    <property type="protein sequence ID" value="CAG8455874.1"/>
    <property type="molecule type" value="Genomic_DNA"/>
</dbReference>
<keyword evidence="3" id="KW-0732">Signal</keyword>
<dbReference type="GO" id="GO:0046872">
    <property type="term" value="F:metal ion binding"/>
    <property type="evidence" value="ECO:0007669"/>
    <property type="project" value="UniProtKB-KW"/>
</dbReference>
<dbReference type="GO" id="GO:0009272">
    <property type="term" value="P:fungal-type cell wall biogenesis"/>
    <property type="evidence" value="ECO:0007669"/>
    <property type="project" value="UniProtKB-ARBA"/>
</dbReference>
<evidence type="ECO:0000256" key="1">
    <source>
        <dbReference type="ARBA" id="ARBA00022723"/>
    </source>
</evidence>
<evidence type="ECO:0000313" key="5">
    <source>
        <dbReference type="EMBL" id="CAG8455874.1"/>
    </source>
</evidence>
<reference evidence="5" key="1">
    <citation type="submission" date="2021-06" db="EMBL/GenBank/DDBJ databases">
        <authorList>
            <person name="Kallberg Y."/>
            <person name="Tangrot J."/>
            <person name="Rosling A."/>
        </authorList>
    </citation>
    <scope>NUCLEOTIDE SEQUENCE</scope>
    <source>
        <strain evidence="5">IA702</strain>
    </source>
</reference>
<evidence type="ECO:0000256" key="3">
    <source>
        <dbReference type="SAM" id="SignalP"/>
    </source>
</evidence>
<keyword evidence="6" id="KW-1185">Reference proteome</keyword>
<accession>A0A9N8YYC1</accession>
<name>A0A9N8YYC1_9GLOM</name>
<feature type="domain" description="NodB homology" evidence="4">
    <location>
        <begin position="83"/>
        <end position="133"/>
    </location>
</feature>
<sequence length="133" mass="14461">MIKSFIALFILFNAVNAVLPGTWPPLDQPVAAVAAWNSLVDMSKVTNAPQLNQLTSCAQASGFCRFPCGCTRADDIVNCPTKKTWGLTFDDGPSPFTSGLVDFLNAQNVKATFYVVGSRVFQYPDVLKKIHDS</sequence>
<dbReference type="Proteomes" id="UP000789572">
    <property type="component" value="Unassembled WGS sequence"/>
</dbReference>
<evidence type="ECO:0000313" key="6">
    <source>
        <dbReference type="Proteomes" id="UP000789572"/>
    </source>
</evidence>
<gene>
    <name evidence="5" type="ORF">POCULU_LOCUS294</name>
</gene>
<dbReference type="PANTHER" id="PTHR10587:SF133">
    <property type="entry name" value="CHITIN DEACETYLASE 1-RELATED"/>
    <property type="match status" value="1"/>
</dbReference>
<dbReference type="GO" id="GO:0016020">
    <property type="term" value="C:membrane"/>
    <property type="evidence" value="ECO:0007669"/>
    <property type="project" value="TreeGrafter"/>
</dbReference>
<dbReference type="InterPro" id="IPR050248">
    <property type="entry name" value="Polysacc_deacetylase_ArnD"/>
</dbReference>
<feature type="chain" id="PRO_5040239458" evidence="3">
    <location>
        <begin position="18"/>
        <end position="133"/>
    </location>
</feature>
<feature type="non-terminal residue" evidence="5">
    <location>
        <position position="133"/>
    </location>
</feature>
<dbReference type="InterPro" id="IPR002509">
    <property type="entry name" value="NODB_dom"/>
</dbReference>
<keyword evidence="1" id="KW-0479">Metal-binding</keyword>
<keyword evidence="2" id="KW-0378">Hydrolase</keyword>
<proteinExistence type="predicted"/>
<evidence type="ECO:0000259" key="4">
    <source>
        <dbReference type="PROSITE" id="PS51677"/>
    </source>
</evidence>
<dbReference type="SUPFAM" id="SSF88713">
    <property type="entry name" value="Glycoside hydrolase/deacetylase"/>
    <property type="match status" value="1"/>
</dbReference>
<organism evidence="5 6">
    <name type="scientific">Paraglomus occultum</name>
    <dbReference type="NCBI Taxonomy" id="144539"/>
    <lineage>
        <taxon>Eukaryota</taxon>
        <taxon>Fungi</taxon>
        <taxon>Fungi incertae sedis</taxon>
        <taxon>Mucoromycota</taxon>
        <taxon>Glomeromycotina</taxon>
        <taxon>Glomeromycetes</taxon>
        <taxon>Paraglomerales</taxon>
        <taxon>Paraglomeraceae</taxon>
        <taxon>Paraglomus</taxon>
    </lineage>
</organism>
<comment type="caution">
    <text evidence="5">The sequence shown here is derived from an EMBL/GenBank/DDBJ whole genome shotgun (WGS) entry which is preliminary data.</text>
</comment>
<dbReference type="Gene3D" id="3.20.20.370">
    <property type="entry name" value="Glycoside hydrolase/deacetylase"/>
    <property type="match status" value="1"/>
</dbReference>
<dbReference type="OrthoDB" id="407355at2759"/>
<dbReference type="GO" id="GO:0004099">
    <property type="term" value="F:chitin deacetylase activity"/>
    <property type="evidence" value="ECO:0007669"/>
    <property type="project" value="TreeGrafter"/>
</dbReference>
<dbReference type="PROSITE" id="PS51677">
    <property type="entry name" value="NODB"/>
    <property type="match status" value="1"/>
</dbReference>
<dbReference type="PANTHER" id="PTHR10587">
    <property type="entry name" value="GLYCOSYL TRANSFERASE-RELATED"/>
    <property type="match status" value="1"/>
</dbReference>
<protein>
    <submittedName>
        <fullName evidence="5">8945_t:CDS:1</fullName>
    </submittedName>
</protein>
<dbReference type="GO" id="GO:0005975">
    <property type="term" value="P:carbohydrate metabolic process"/>
    <property type="evidence" value="ECO:0007669"/>
    <property type="project" value="InterPro"/>
</dbReference>
<dbReference type="Pfam" id="PF01522">
    <property type="entry name" value="Polysacc_deac_1"/>
    <property type="match status" value="1"/>
</dbReference>
<dbReference type="AlphaFoldDB" id="A0A9N8YYC1"/>